<dbReference type="SMART" id="SM00668">
    <property type="entry name" value="CTLH"/>
    <property type="match status" value="1"/>
</dbReference>
<name>A0A1Y1IA79_KLENI</name>
<evidence type="ECO:0000313" key="2">
    <source>
        <dbReference type="EMBL" id="GAQ85008.1"/>
    </source>
</evidence>
<dbReference type="Pfam" id="PF10607">
    <property type="entry name" value="CTLH"/>
    <property type="match status" value="1"/>
</dbReference>
<dbReference type="PROSITE" id="PS50896">
    <property type="entry name" value="LISH"/>
    <property type="match status" value="1"/>
</dbReference>
<sequence>MEPIVNLYEDEDIDDAEVREIVVDYLVHTCCKETAQTLVSDAGLPDIEDRILDMETRKPICEHVLRGDVLKAIELTNKVAAHVLSENTDVYFELLALHFIGLVSAKDSLGALHFAREQLKPFGKQERFVERLQDCMALLAYEEPEKSPMFDLLEDVYRERVAELLNGALLAHWHMPAQASVEKLIRQAVVVRKVMHQERVREHVPPFSLSDFINRKSVPR</sequence>
<feature type="domain" description="CTLH" evidence="1">
    <location>
        <begin position="53"/>
        <end position="110"/>
    </location>
</feature>
<dbReference type="EMBL" id="DF237166">
    <property type="protein sequence ID" value="GAQ85008.1"/>
    <property type="molecule type" value="Genomic_DNA"/>
</dbReference>
<dbReference type="InterPro" id="IPR013144">
    <property type="entry name" value="CRA_dom"/>
</dbReference>
<proteinExistence type="predicted"/>
<dbReference type="PANTHER" id="PTHR12864">
    <property type="entry name" value="RAN BINDING PROTEIN 9-RELATED"/>
    <property type="match status" value="1"/>
</dbReference>
<dbReference type="STRING" id="105231.A0A1Y1IA79"/>
<evidence type="ECO:0000259" key="1">
    <source>
        <dbReference type="PROSITE" id="PS50897"/>
    </source>
</evidence>
<dbReference type="InterPro" id="IPR006594">
    <property type="entry name" value="LisH"/>
</dbReference>
<protein>
    <recommendedName>
        <fullName evidence="1">CTLH domain-containing protein</fullName>
    </recommendedName>
</protein>
<dbReference type="InterPro" id="IPR050618">
    <property type="entry name" value="Ubq-SigPath_Reg"/>
</dbReference>
<gene>
    <name evidence="2" type="ORF">KFL_002170020</name>
</gene>
<dbReference type="InterPro" id="IPR006595">
    <property type="entry name" value="CTLH_C"/>
</dbReference>
<dbReference type="SMART" id="SM00757">
    <property type="entry name" value="CRA"/>
    <property type="match status" value="1"/>
</dbReference>
<reference evidence="2 3" key="1">
    <citation type="journal article" date="2014" name="Nat. Commun.">
        <title>Klebsormidium flaccidum genome reveals primary factors for plant terrestrial adaptation.</title>
        <authorList>
            <person name="Hori K."/>
            <person name="Maruyama F."/>
            <person name="Fujisawa T."/>
            <person name="Togashi T."/>
            <person name="Yamamoto N."/>
            <person name="Seo M."/>
            <person name="Sato S."/>
            <person name="Yamada T."/>
            <person name="Mori H."/>
            <person name="Tajima N."/>
            <person name="Moriyama T."/>
            <person name="Ikeuchi M."/>
            <person name="Watanabe M."/>
            <person name="Wada H."/>
            <person name="Kobayashi K."/>
            <person name="Saito M."/>
            <person name="Masuda T."/>
            <person name="Sasaki-Sekimoto Y."/>
            <person name="Mashiguchi K."/>
            <person name="Awai K."/>
            <person name="Shimojima M."/>
            <person name="Masuda S."/>
            <person name="Iwai M."/>
            <person name="Nobusawa T."/>
            <person name="Narise T."/>
            <person name="Kondo S."/>
            <person name="Saito H."/>
            <person name="Sato R."/>
            <person name="Murakawa M."/>
            <person name="Ihara Y."/>
            <person name="Oshima-Yamada Y."/>
            <person name="Ohtaka K."/>
            <person name="Satoh M."/>
            <person name="Sonobe K."/>
            <person name="Ishii M."/>
            <person name="Ohtani R."/>
            <person name="Kanamori-Sato M."/>
            <person name="Honoki R."/>
            <person name="Miyazaki D."/>
            <person name="Mochizuki H."/>
            <person name="Umetsu J."/>
            <person name="Higashi K."/>
            <person name="Shibata D."/>
            <person name="Kamiya Y."/>
            <person name="Sato N."/>
            <person name="Nakamura Y."/>
            <person name="Tabata S."/>
            <person name="Ida S."/>
            <person name="Kurokawa K."/>
            <person name="Ohta H."/>
        </authorList>
    </citation>
    <scope>NUCLEOTIDE SEQUENCE [LARGE SCALE GENOMIC DNA]</scope>
    <source>
        <strain evidence="2 3">NIES-2285</strain>
    </source>
</reference>
<dbReference type="Proteomes" id="UP000054558">
    <property type="component" value="Unassembled WGS sequence"/>
</dbReference>
<accession>A0A1Y1IA79</accession>
<keyword evidence="3" id="KW-1185">Reference proteome</keyword>
<organism evidence="2 3">
    <name type="scientific">Klebsormidium nitens</name>
    <name type="common">Green alga</name>
    <name type="synonym">Ulothrix nitens</name>
    <dbReference type="NCBI Taxonomy" id="105231"/>
    <lineage>
        <taxon>Eukaryota</taxon>
        <taxon>Viridiplantae</taxon>
        <taxon>Streptophyta</taxon>
        <taxon>Klebsormidiophyceae</taxon>
        <taxon>Klebsormidiales</taxon>
        <taxon>Klebsormidiaceae</taxon>
        <taxon>Klebsormidium</taxon>
    </lineage>
</organism>
<dbReference type="AlphaFoldDB" id="A0A1Y1IA79"/>
<dbReference type="OMA" id="DSECHSM"/>
<evidence type="ECO:0000313" key="3">
    <source>
        <dbReference type="Proteomes" id="UP000054558"/>
    </source>
</evidence>
<dbReference type="InterPro" id="IPR024964">
    <property type="entry name" value="CTLH/CRA"/>
</dbReference>
<dbReference type="OrthoDB" id="2415936at2759"/>
<dbReference type="PROSITE" id="PS50897">
    <property type="entry name" value="CTLH"/>
    <property type="match status" value="1"/>
</dbReference>